<accession>D7G9I1</accession>
<dbReference type="EMBL" id="FN649747">
    <property type="protein sequence ID" value="CBJ28321.1"/>
    <property type="molecule type" value="Genomic_DNA"/>
</dbReference>
<dbReference type="eggNOG" id="ENOG502QSMW">
    <property type="taxonomic scope" value="Eukaryota"/>
</dbReference>
<evidence type="ECO:0000313" key="3">
    <source>
        <dbReference type="EMBL" id="CBJ28321.1"/>
    </source>
</evidence>
<dbReference type="SUPFAM" id="SSF53335">
    <property type="entry name" value="S-adenosyl-L-methionine-dependent methyltransferases"/>
    <property type="match status" value="1"/>
</dbReference>
<dbReference type="EMBL" id="FN649222">
    <property type="protein sequence ID" value="CBJ28321.1"/>
    <property type="molecule type" value="Genomic_DNA"/>
</dbReference>
<name>D7G9I1_ECTSI</name>
<dbReference type="InterPro" id="IPR029063">
    <property type="entry name" value="SAM-dependent_MTases_sf"/>
</dbReference>
<feature type="region of interest" description="Disordered" evidence="1">
    <location>
        <begin position="1"/>
        <end position="29"/>
    </location>
</feature>
<feature type="region of interest" description="Disordered" evidence="1">
    <location>
        <begin position="274"/>
        <end position="297"/>
    </location>
</feature>
<dbReference type="PANTHER" id="PTHR43667">
    <property type="entry name" value="CYCLOPROPANE-FATTY-ACYL-PHOSPHOLIPID SYNTHASE"/>
    <property type="match status" value="1"/>
</dbReference>
<evidence type="ECO:0000259" key="2">
    <source>
        <dbReference type="Pfam" id="PF01593"/>
    </source>
</evidence>
<dbReference type="OMA" id="RSHCYVK"/>
<feature type="compositionally biased region" description="Basic and acidic residues" evidence="1">
    <location>
        <begin position="1"/>
        <end position="10"/>
    </location>
</feature>
<dbReference type="GO" id="GO:0016491">
    <property type="term" value="F:oxidoreductase activity"/>
    <property type="evidence" value="ECO:0007669"/>
    <property type="project" value="InterPro"/>
</dbReference>
<dbReference type="InterPro" id="IPR002937">
    <property type="entry name" value="Amino_oxidase"/>
</dbReference>
<dbReference type="SUPFAM" id="SSF51905">
    <property type="entry name" value="FAD/NAD(P)-binding domain"/>
    <property type="match status" value="1"/>
</dbReference>
<feature type="region of interest" description="Disordered" evidence="1">
    <location>
        <begin position="546"/>
        <end position="587"/>
    </location>
</feature>
<feature type="compositionally biased region" description="Polar residues" evidence="1">
    <location>
        <begin position="15"/>
        <end position="29"/>
    </location>
</feature>
<reference evidence="3 4" key="1">
    <citation type="journal article" date="2010" name="Nature">
        <title>The Ectocarpus genome and the independent evolution of multicellularity in brown algae.</title>
        <authorList>
            <person name="Cock J.M."/>
            <person name="Sterck L."/>
            <person name="Rouze P."/>
            <person name="Scornet D."/>
            <person name="Allen A.E."/>
            <person name="Amoutzias G."/>
            <person name="Anthouard V."/>
            <person name="Artiguenave F."/>
            <person name="Aury J.M."/>
            <person name="Badger J.H."/>
            <person name="Beszteri B."/>
            <person name="Billiau K."/>
            <person name="Bonnet E."/>
            <person name="Bothwell J.H."/>
            <person name="Bowler C."/>
            <person name="Boyen C."/>
            <person name="Brownlee C."/>
            <person name="Carrano C.J."/>
            <person name="Charrier B."/>
            <person name="Cho G.Y."/>
            <person name="Coelho S.M."/>
            <person name="Collen J."/>
            <person name="Corre E."/>
            <person name="Da Silva C."/>
            <person name="Delage L."/>
            <person name="Delaroque N."/>
            <person name="Dittami S.M."/>
            <person name="Doulbeau S."/>
            <person name="Elias M."/>
            <person name="Farnham G."/>
            <person name="Gachon C.M."/>
            <person name="Gschloessl B."/>
            <person name="Heesch S."/>
            <person name="Jabbari K."/>
            <person name="Jubin C."/>
            <person name="Kawai H."/>
            <person name="Kimura K."/>
            <person name="Kloareg B."/>
            <person name="Kupper F.C."/>
            <person name="Lang D."/>
            <person name="Le Bail A."/>
            <person name="Leblanc C."/>
            <person name="Lerouge P."/>
            <person name="Lohr M."/>
            <person name="Lopez P.J."/>
            <person name="Martens C."/>
            <person name="Maumus F."/>
            <person name="Michel G."/>
            <person name="Miranda-Saavedra D."/>
            <person name="Morales J."/>
            <person name="Moreau H."/>
            <person name="Motomura T."/>
            <person name="Nagasato C."/>
            <person name="Napoli C.A."/>
            <person name="Nelson D.R."/>
            <person name="Nyvall-Collen P."/>
            <person name="Peters A.F."/>
            <person name="Pommier C."/>
            <person name="Potin P."/>
            <person name="Poulain J."/>
            <person name="Quesneville H."/>
            <person name="Read B."/>
            <person name="Rensing S.A."/>
            <person name="Ritter A."/>
            <person name="Rousvoal S."/>
            <person name="Samanta M."/>
            <person name="Samson G."/>
            <person name="Schroeder D.C."/>
            <person name="Segurens B."/>
            <person name="Strittmatter M."/>
            <person name="Tonon T."/>
            <person name="Tregear J.W."/>
            <person name="Valentin K."/>
            <person name="von Dassow P."/>
            <person name="Yamagishi T."/>
            <person name="Van de Peer Y."/>
            <person name="Wincker P."/>
        </authorList>
    </citation>
    <scope>NUCLEOTIDE SEQUENCE [LARGE SCALE GENOMIC DNA]</scope>
    <source>
        <strain evidence="4">Ec32 / CCAP1310/4</strain>
    </source>
</reference>
<dbReference type="AlphaFoldDB" id="D7G9I1"/>
<dbReference type="CDD" id="cd02440">
    <property type="entry name" value="AdoMet_MTases"/>
    <property type="match status" value="1"/>
</dbReference>
<dbReference type="Gene3D" id="3.40.50.150">
    <property type="entry name" value="Vaccinia Virus protein VP39"/>
    <property type="match status" value="1"/>
</dbReference>
<dbReference type="Pfam" id="PF02353">
    <property type="entry name" value="CMAS"/>
    <property type="match status" value="1"/>
</dbReference>
<keyword evidence="4" id="KW-1185">Reference proteome</keyword>
<gene>
    <name evidence="3" type="ORF">Esi_0098_0079</name>
</gene>
<evidence type="ECO:0000313" key="4">
    <source>
        <dbReference type="Proteomes" id="UP000002630"/>
    </source>
</evidence>
<dbReference type="Gene3D" id="3.50.50.60">
    <property type="entry name" value="FAD/NAD(P)-binding domain"/>
    <property type="match status" value="1"/>
</dbReference>
<dbReference type="Pfam" id="PF01593">
    <property type="entry name" value="Amino_oxidase"/>
    <property type="match status" value="1"/>
</dbReference>
<feature type="compositionally biased region" description="Low complexity" evidence="1">
    <location>
        <begin position="547"/>
        <end position="560"/>
    </location>
</feature>
<dbReference type="InterPro" id="IPR050723">
    <property type="entry name" value="CFA/CMAS"/>
</dbReference>
<dbReference type="STRING" id="2880.D7G9I1"/>
<dbReference type="InParanoid" id="D7G9I1"/>
<protein>
    <submittedName>
        <fullName evidence="3">Cyclopropane-fatty-acyl-phospholipid synthase/ oxidoreductase</fullName>
    </submittedName>
</protein>
<organism evidence="3 4">
    <name type="scientific">Ectocarpus siliculosus</name>
    <name type="common">Brown alga</name>
    <name type="synonym">Conferva siliculosa</name>
    <dbReference type="NCBI Taxonomy" id="2880"/>
    <lineage>
        <taxon>Eukaryota</taxon>
        <taxon>Sar</taxon>
        <taxon>Stramenopiles</taxon>
        <taxon>Ochrophyta</taxon>
        <taxon>PX clade</taxon>
        <taxon>Phaeophyceae</taxon>
        <taxon>Ectocarpales</taxon>
        <taxon>Ectocarpaceae</taxon>
        <taxon>Ectocarpus</taxon>
    </lineage>
</organism>
<feature type="domain" description="Amine oxidase" evidence="2">
    <location>
        <begin position="42"/>
        <end position="275"/>
    </location>
</feature>
<dbReference type="OrthoDB" id="412182at2759"/>
<dbReference type="InterPro" id="IPR036188">
    <property type="entry name" value="FAD/NAD-bd_sf"/>
</dbReference>
<proteinExistence type="predicted"/>
<sequence>MGNTDRRGPEISDGWQGTSEDGSNVDTSSGGPLKVAVIGAGVAGLGAAWHLSSSPNVRVTVLEAEDRPGGHAQTLDLNLDEKTVPVDTGFMVFNEQNYPNMVRLFEELGVGSEKTDMSFSVSLDDGDVEWGSEGLSSLFARKRNALSPGFYGMLREMARFNQEAPRLLELDDEDPRKSVSVREYLKANGFSEAFARYYLVPMAAALWSSTAADVMGHSALAMISFFHNHQMLQVFGRPQWMTPAGRSRQYVREICRRIGEDKIELGNACRSVAAKRPKPATSEAAGHQGEEKGGGGVDVVVEDSVVEGAGSEGSGEGVDVVEVKVKAKEEEEDHGDDEAGRWRVVDARGKARFFDEVIFACPADTALALLGGGEGEGEASSEERDALSRFSFSDNTIYVHSDERLMPKRRAAWSAWNYLGKSTEIAAAAARGHAADTKPAFVTYWLNKLQNLDCSTQVFVSLNPHTPPEPGLVHETLRYRHPQFSPRAEGGQRLLSSVNGKRGLWFCGAWRGYGFHEDGLRSGLEAAAGITGKAVPWVAASAATLGSATPRSPTTSSSPPSSLPPSPSGHASSAPPPPQTRGLVLPQPRVSLGRTAWTRRVAEWGCSMVEAVAVRAICGFLRRTVAKGCMTISCPDGRELRFGDPGVAAAGVGGGGGDGTSSGEGGRRVAIRVFDWWFFVRVAMEYDLGLARSYLAGEWEVVGENEEHDGLRQIFLFFVDNRDVSTDTRGRSGGMKAGKLLTSWVGYGLNYLRYKLSMDNSLSGSRSNIEAHYDLSNELFKTFLDVDYMLYSCGIFQADMGSPGGELVLSGSLEKAQERKADALIARARLSKHHRLLDIGFGWGGISIRAAETVGCRVHGITLSKEQKALAEEKVLARGLQDLITFELVDYRDFAKQHPGEFDRIISCEMIEAVGHNYLGTFFASTDALLAPGGVMVMQAITTPENRYEEYIRSTDFINTIIFPGSCCPSLTALLSAMASSSSFSLEGLDNMCVHYAHTLKQWRHRFNHSLDQVMAQGFDSAFVRCFNYYFAYCEAGFVSRTEGLMMLTFARPGTAALDPNAVTSILLRD</sequence>
<dbReference type="PANTHER" id="PTHR43667:SF2">
    <property type="entry name" value="FATTY ACID C-METHYL TRANSFERASE"/>
    <property type="match status" value="1"/>
</dbReference>
<dbReference type="Proteomes" id="UP000002630">
    <property type="component" value="Linkage Group LG22"/>
</dbReference>
<evidence type="ECO:0000256" key="1">
    <source>
        <dbReference type="SAM" id="MobiDB-lite"/>
    </source>
</evidence>